<dbReference type="EMBL" id="BLKV01000001">
    <property type="protein sequence ID" value="GFG70526.1"/>
    <property type="molecule type" value="Genomic_DNA"/>
</dbReference>
<evidence type="ECO:0000256" key="2">
    <source>
        <dbReference type="ARBA" id="ARBA00022801"/>
    </source>
</evidence>
<keyword evidence="6" id="KW-1185">Reference proteome</keyword>
<dbReference type="PANTHER" id="PTHR48081">
    <property type="entry name" value="AB HYDROLASE SUPERFAMILY PROTEIN C4A8.06C"/>
    <property type="match status" value="1"/>
</dbReference>
<dbReference type="InterPro" id="IPR029058">
    <property type="entry name" value="AB_hydrolase_fold"/>
</dbReference>
<evidence type="ECO:0000313" key="5">
    <source>
        <dbReference type="EMBL" id="GFG70526.1"/>
    </source>
</evidence>
<organism evidence="5 6">
    <name type="scientific">Mycolicibacter senuensis</name>
    <dbReference type="NCBI Taxonomy" id="386913"/>
    <lineage>
        <taxon>Bacteria</taxon>
        <taxon>Bacillati</taxon>
        <taxon>Actinomycetota</taxon>
        <taxon>Actinomycetes</taxon>
        <taxon>Mycobacteriales</taxon>
        <taxon>Mycobacteriaceae</taxon>
        <taxon>Mycolicibacter</taxon>
    </lineage>
</organism>
<dbReference type="SUPFAM" id="SSF53474">
    <property type="entry name" value="alpha/beta-Hydrolases"/>
    <property type="match status" value="1"/>
</dbReference>
<proteinExistence type="inferred from homology"/>
<dbReference type="PANTHER" id="PTHR48081:SF30">
    <property type="entry name" value="ACETYL-HYDROLASE LIPR-RELATED"/>
    <property type="match status" value="1"/>
</dbReference>
<name>A0A7I9XM46_9MYCO</name>
<evidence type="ECO:0000259" key="4">
    <source>
        <dbReference type="Pfam" id="PF07859"/>
    </source>
</evidence>
<reference evidence="5 6" key="1">
    <citation type="journal article" date="2019" name="Emerg. Microbes Infect.">
        <title>Comprehensive subspecies identification of 175 nontuberculous mycobacteria species based on 7547 genomic profiles.</title>
        <authorList>
            <person name="Matsumoto Y."/>
            <person name="Kinjo T."/>
            <person name="Motooka D."/>
            <person name="Nabeya D."/>
            <person name="Jung N."/>
            <person name="Uechi K."/>
            <person name="Horii T."/>
            <person name="Iida T."/>
            <person name="Fujita J."/>
            <person name="Nakamura S."/>
        </authorList>
    </citation>
    <scope>NUCLEOTIDE SEQUENCE [LARGE SCALE GENOMIC DNA]</scope>
    <source>
        <strain evidence="5 6">JCM 16017</strain>
    </source>
</reference>
<keyword evidence="2" id="KW-0378">Hydrolase</keyword>
<comment type="similarity">
    <text evidence="1">Belongs to the 'GDXG' lipolytic enzyme family.</text>
</comment>
<evidence type="ECO:0000313" key="6">
    <source>
        <dbReference type="Proteomes" id="UP000465263"/>
    </source>
</evidence>
<protein>
    <submittedName>
        <fullName evidence="5">Esterase</fullName>
    </submittedName>
</protein>
<dbReference type="GO" id="GO:0004806">
    <property type="term" value="F:triacylglycerol lipase activity"/>
    <property type="evidence" value="ECO:0007669"/>
    <property type="project" value="TreeGrafter"/>
</dbReference>
<accession>A0A7I9XM46</accession>
<dbReference type="Proteomes" id="UP000465263">
    <property type="component" value="Unassembled WGS sequence"/>
</dbReference>
<gene>
    <name evidence="5" type="ORF">MSEN_22460</name>
</gene>
<dbReference type="InterPro" id="IPR013094">
    <property type="entry name" value="AB_hydrolase_3"/>
</dbReference>
<feature type="region of interest" description="Disordered" evidence="3">
    <location>
        <begin position="1"/>
        <end position="44"/>
    </location>
</feature>
<feature type="domain" description="Alpha/beta hydrolase fold-3" evidence="4">
    <location>
        <begin position="133"/>
        <end position="337"/>
    </location>
</feature>
<sequence>MAVPAGGRLEGVSTMTAPSRIPSSSPTAARPYPLSRPRRHGRHDGLPVEVVEDSASVEGRLAWLAARATIRPVLSVGSYFPRMPWPFGLVDFAAKAMLPPPGTIRATIRLPRCQAQLVRAAGVLPADGSRRVVLYMHGGAFVTCGANTHGRLVTKLSKYADSPILVVEYRMVPKNSIDDAIDDCYDGYRWLRRQGYQPEQIVLAGDSAGGYLSLALAQRLLEEGEDPAAIVAMSPLLEIAKEAKKAHPNIHTGAMFPPKAFDAFVELVEAAARKDRVHPGKVLEPLRHVKPGLPRTLIHVSGSEVLLHDARLGAEVLAAAGVPVELRVWPGQIHVFQIAAPFVPEATRSLRQIGEYIREATG</sequence>
<dbReference type="Pfam" id="PF07859">
    <property type="entry name" value="Abhydrolase_3"/>
    <property type="match status" value="1"/>
</dbReference>
<evidence type="ECO:0000256" key="1">
    <source>
        <dbReference type="ARBA" id="ARBA00010515"/>
    </source>
</evidence>
<dbReference type="Gene3D" id="3.40.50.1820">
    <property type="entry name" value="alpha/beta hydrolase"/>
    <property type="match status" value="1"/>
</dbReference>
<feature type="compositionally biased region" description="Polar residues" evidence="3">
    <location>
        <begin position="13"/>
        <end position="27"/>
    </location>
</feature>
<evidence type="ECO:0000256" key="3">
    <source>
        <dbReference type="SAM" id="MobiDB-lite"/>
    </source>
</evidence>
<dbReference type="InterPro" id="IPR050300">
    <property type="entry name" value="GDXG_lipolytic_enzyme"/>
</dbReference>
<comment type="caution">
    <text evidence="5">The sequence shown here is derived from an EMBL/GenBank/DDBJ whole genome shotgun (WGS) entry which is preliminary data.</text>
</comment>
<dbReference type="AlphaFoldDB" id="A0A7I9XM46"/>